<gene>
    <name evidence="4" type="ORF">M231_05187</name>
</gene>
<accession>A0A4Q1BIZ3</accession>
<feature type="region of interest" description="Disordered" evidence="2">
    <location>
        <begin position="607"/>
        <end position="673"/>
    </location>
</feature>
<dbReference type="VEuPathDB" id="FungiDB:TREMEDRAFT_58760"/>
<feature type="transmembrane region" description="Helical" evidence="3">
    <location>
        <begin position="941"/>
        <end position="960"/>
    </location>
</feature>
<evidence type="ECO:0000313" key="5">
    <source>
        <dbReference type="Proteomes" id="UP000289152"/>
    </source>
</evidence>
<feature type="compositionally biased region" description="Polar residues" evidence="2">
    <location>
        <begin position="122"/>
        <end position="132"/>
    </location>
</feature>
<feature type="region of interest" description="Disordered" evidence="2">
    <location>
        <begin position="823"/>
        <end position="872"/>
    </location>
</feature>
<feature type="region of interest" description="Disordered" evidence="2">
    <location>
        <begin position="1"/>
        <end position="169"/>
    </location>
</feature>
<feature type="region of interest" description="Disordered" evidence="2">
    <location>
        <begin position="423"/>
        <end position="468"/>
    </location>
</feature>
<feature type="compositionally biased region" description="Low complexity" evidence="2">
    <location>
        <begin position="614"/>
        <end position="626"/>
    </location>
</feature>
<keyword evidence="3" id="KW-1133">Transmembrane helix</keyword>
<dbReference type="EMBL" id="SDIL01000066">
    <property type="protein sequence ID" value="RXK37562.1"/>
    <property type="molecule type" value="Genomic_DNA"/>
</dbReference>
<organism evidence="4 5">
    <name type="scientific">Tremella mesenterica</name>
    <name type="common">Jelly fungus</name>
    <dbReference type="NCBI Taxonomy" id="5217"/>
    <lineage>
        <taxon>Eukaryota</taxon>
        <taxon>Fungi</taxon>
        <taxon>Dikarya</taxon>
        <taxon>Basidiomycota</taxon>
        <taxon>Agaricomycotina</taxon>
        <taxon>Tremellomycetes</taxon>
        <taxon>Tremellales</taxon>
        <taxon>Tremellaceae</taxon>
        <taxon>Tremella</taxon>
    </lineage>
</organism>
<feature type="compositionally biased region" description="Polar residues" evidence="2">
    <location>
        <begin position="41"/>
        <end position="68"/>
    </location>
</feature>
<sequence>MYATPTPATRRPRPPGSRARRLSNSGRLTTAHVHNPDKQPATYSPQYEPPTNMSTLPSTSSVNSTSETPLAAYVRARRAHSRSQLARVSASPDLSNASPIHDTRNDSVRSRPSQVGMGLPSSLRTSLSSDAQPSPPPPYGQDLPHDSTPRREEREGRERTQGTPADTMEERLRMRRATDAAKALGLDMEFGFDTEPGTPSSEIGLTEDEIKAKLSEAKRLLKRRDNELLMAARVADQVLRRHEQLVAGLPPSLRASLPGLGELMSARKSREGLSRSNSFQGSPAPPHIRTSTSNQEFPPSAQSQRSSRFRPTYDVPIPTPNPENRFFRTVRSSDTSMPFPFHNQRHRPKMIDTPGPSPDRVDFAAIQLQENEERLAAMEHALTEARESEEAQRKLAARLRKDFEKLQREYDRAEALMSREDHVMGYGTPRDRPKPRTEVSQESWGRSVSHNDRSRIKVAQPKTTEEDEVENVIDRFGWGTTTFPEFPASAGPSRPSSQGDTEDELREVMEHLSVRSNGSILSSRRSEASPSVSLRTRLDEETSSVGSADVATVHRASSVSRQEAHHLQLPLTDRKIRRRVSKSNFLDPSQPTQTPIVEPLSPLAPRVTLQAPNSPQSSFSSSSTASQVIPSSNHSHKRSPSPYPSPQHSDTSTVSQGLFGMSPTPSPHPLPPMTSLMAMRAYMSNISLNRAPSRTLGSELGSDFGDEWAIRSFDERSRTEQGSEEDDFEDPQPLPPNVSAALSSLALALAPSIMFGQTDSSVPILPKGSLREPGLDHRAYALLSEAVRMRKIRWADQDIPIRTSQSTPAGLTNLKSIVKNWQTPSDPWEGNEYPDDLSTTSLSSVEPSLSRSRSRSRSPTPTPTLTSRPSLALAHRRSSSIQTLHTIHNLQALQVSISRSQAKLHFSPSSKKEIQERYEKLDNEREPNTIPGRVVNDIICLLFLVLDWIEMLAVAVYRVIMDIRYGQRATL</sequence>
<feature type="compositionally biased region" description="Basic and acidic residues" evidence="2">
    <location>
        <begin position="423"/>
        <end position="439"/>
    </location>
</feature>
<reference evidence="4 5" key="1">
    <citation type="submission" date="2016-06" db="EMBL/GenBank/DDBJ databases">
        <title>Evolution of pathogenesis and genome organization in the Tremellales.</title>
        <authorList>
            <person name="Cuomo C."/>
            <person name="Litvintseva A."/>
            <person name="Heitman J."/>
            <person name="Chen Y."/>
            <person name="Sun S."/>
            <person name="Springer D."/>
            <person name="Dromer F."/>
            <person name="Young S."/>
            <person name="Zeng Q."/>
            <person name="Chapman S."/>
            <person name="Gujja S."/>
            <person name="Saif S."/>
            <person name="Birren B."/>
        </authorList>
    </citation>
    <scope>NUCLEOTIDE SEQUENCE [LARGE SCALE GENOMIC DNA]</scope>
    <source>
        <strain evidence="4 5">ATCC 28783</strain>
    </source>
</reference>
<evidence type="ECO:0000256" key="3">
    <source>
        <dbReference type="SAM" id="Phobius"/>
    </source>
</evidence>
<feature type="compositionally biased region" description="Polar residues" evidence="2">
    <location>
        <begin position="82"/>
        <end position="98"/>
    </location>
</feature>
<feature type="region of interest" description="Disordered" evidence="2">
    <location>
        <begin position="715"/>
        <end position="737"/>
    </location>
</feature>
<feature type="compositionally biased region" description="Basic residues" evidence="2">
    <location>
        <begin position="10"/>
        <end position="21"/>
    </location>
</feature>
<keyword evidence="5" id="KW-1185">Reference proteome</keyword>
<dbReference type="AlphaFoldDB" id="A0A4Q1BIZ3"/>
<feature type="region of interest" description="Disordered" evidence="2">
    <location>
        <begin position="268"/>
        <end position="356"/>
    </location>
</feature>
<feature type="compositionally biased region" description="Polar residues" evidence="2">
    <location>
        <begin position="289"/>
        <end position="306"/>
    </location>
</feature>
<protein>
    <submittedName>
        <fullName evidence="4">Uncharacterized protein</fullName>
    </submittedName>
</protein>
<feature type="compositionally biased region" description="Basic and acidic residues" evidence="2">
    <location>
        <begin position="143"/>
        <end position="160"/>
    </location>
</feature>
<feature type="coiled-coil region" evidence="1">
    <location>
        <begin position="368"/>
        <end position="423"/>
    </location>
</feature>
<proteinExistence type="predicted"/>
<evidence type="ECO:0000313" key="4">
    <source>
        <dbReference type="EMBL" id="RXK37562.1"/>
    </source>
</evidence>
<dbReference type="OrthoDB" id="2670688at2759"/>
<feature type="region of interest" description="Disordered" evidence="2">
    <location>
        <begin position="481"/>
        <end position="503"/>
    </location>
</feature>
<name>A0A4Q1BIZ3_TREME</name>
<keyword evidence="3" id="KW-0812">Transmembrane</keyword>
<evidence type="ECO:0000256" key="2">
    <source>
        <dbReference type="SAM" id="MobiDB-lite"/>
    </source>
</evidence>
<feature type="compositionally biased region" description="Low complexity" evidence="2">
    <location>
        <begin position="837"/>
        <end position="871"/>
    </location>
</feature>
<evidence type="ECO:0000256" key="1">
    <source>
        <dbReference type="SAM" id="Coils"/>
    </source>
</evidence>
<feature type="compositionally biased region" description="Low complexity" evidence="2">
    <location>
        <begin position="519"/>
        <end position="533"/>
    </location>
</feature>
<keyword evidence="3" id="KW-0472">Membrane</keyword>
<feature type="compositionally biased region" description="Polar residues" evidence="2">
    <location>
        <begin position="646"/>
        <end position="656"/>
    </location>
</feature>
<dbReference type="Proteomes" id="UP000289152">
    <property type="component" value="Unassembled WGS sequence"/>
</dbReference>
<dbReference type="InParanoid" id="A0A4Q1BIZ3"/>
<feature type="region of interest" description="Disordered" evidence="2">
    <location>
        <begin position="516"/>
        <end position="575"/>
    </location>
</feature>
<comment type="caution">
    <text evidence="4">The sequence shown here is derived from an EMBL/GenBank/DDBJ whole genome shotgun (WGS) entry which is preliminary data.</text>
</comment>
<keyword evidence="1" id="KW-0175">Coiled coil</keyword>